<dbReference type="GO" id="GO:0007165">
    <property type="term" value="P:signal transduction"/>
    <property type="evidence" value="ECO:0007669"/>
    <property type="project" value="TreeGrafter"/>
</dbReference>
<proteinExistence type="predicted"/>
<evidence type="ECO:0000259" key="2">
    <source>
        <dbReference type="Pfam" id="PF16561"/>
    </source>
</evidence>
<organism evidence="3 4">
    <name type="scientific">Candida viswanathii</name>
    <dbReference type="NCBI Taxonomy" id="5486"/>
    <lineage>
        <taxon>Eukaryota</taxon>
        <taxon>Fungi</taxon>
        <taxon>Dikarya</taxon>
        <taxon>Ascomycota</taxon>
        <taxon>Saccharomycotina</taxon>
        <taxon>Pichiomycetes</taxon>
        <taxon>Debaryomycetaceae</taxon>
        <taxon>Candida/Lodderomyces clade</taxon>
        <taxon>Candida</taxon>
    </lineage>
</organism>
<dbReference type="GO" id="GO:0031588">
    <property type="term" value="C:nucleotide-activated protein kinase complex"/>
    <property type="evidence" value="ECO:0007669"/>
    <property type="project" value="TreeGrafter"/>
</dbReference>
<feature type="compositionally biased region" description="Polar residues" evidence="1">
    <location>
        <begin position="338"/>
        <end position="349"/>
    </location>
</feature>
<feature type="compositionally biased region" description="Basic and acidic residues" evidence="1">
    <location>
        <begin position="442"/>
        <end position="465"/>
    </location>
</feature>
<sequence length="506" mass="52300">MSLHYTFTWPAGPQEVILTGTFDDWSQSLPLVKQTDGSFSLEVPLPGETDDITYKYVVDGEWKVNPEEATTKDDAGNENNVIVKEQLHELTTMPGAFVPESGLAAATATGVGVAGAAAAASSNSAPADGELKTTVMPKEEPHHASVAGEPGIFVPKDKEALSAFEKIEDTDVKALNENVTEVGTANVENNGNATIAAPTTGVLVEGSDLTPEERKKQKKKIKRSQYKAKKKKKAAEAKGVNGEATAGSSEFDSEDLTPEATAKDEVDGDAEKSKLSSTGFVAGSGASAAAASAALAQHSATPGSTTHANDVDPKTPAVSEPTADGDASTTAVVDAPIVNSTAPVVNGTTPAVEETKAETAAPIDGSAPAVEAKESPKTLDPKVALDNEAKEVDASPVHKEPIVVSQDDEEIVIAAAGENEKEISAAVGGDVTLEEIEPTASQKEKLTKEAKLNNEGAAKKAETPAKKTATPAKGTPAKATPAAKTNGKAEEKKKGGFRKMLKKIFT</sequence>
<dbReference type="Proteomes" id="UP000253472">
    <property type="component" value="Unassembled WGS sequence"/>
</dbReference>
<name>A0A367YD85_9ASCO</name>
<feature type="compositionally biased region" description="Low complexity" evidence="1">
    <location>
        <begin position="276"/>
        <end position="300"/>
    </location>
</feature>
<feature type="compositionally biased region" description="Basic residues" evidence="1">
    <location>
        <begin position="216"/>
        <end position="233"/>
    </location>
</feature>
<dbReference type="InterPro" id="IPR014756">
    <property type="entry name" value="Ig_E-set"/>
</dbReference>
<dbReference type="PANTHER" id="PTHR10343:SF94">
    <property type="entry name" value="MDG1P"/>
    <property type="match status" value="1"/>
</dbReference>
<dbReference type="InterPro" id="IPR013783">
    <property type="entry name" value="Ig-like_fold"/>
</dbReference>
<dbReference type="InterPro" id="IPR050827">
    <property type="entry name" value="CRP1_MDG1_kinase"/>
</dbReference>
<evidence type="ECO:0000313" key="3">
    <source>
        <dbReference type="EMBL" id="RCK63559.1"/>
    </source>
</evidence>
<dbReference type="InterPro" id="IPR032640">
    <property type="entry name" value="AMPK1_CBM"/>
</dbReference>
<feature type="region of interest" description="Disordered" evidence="1">
    <location>
        <begin position="206"/>
        <end position="381"/>
    </location>
</feature>
<dbReference type="GO" id="GO:0005737">
    <property type="term" value="C:cytoplasm"/>
    <property type="evidence" value="ECO:0007669"/>
    <property type="project" value="TreeGrafter"/>
</dbReference>
<dbReference type="GO" id="GO:0019901">
    <property type="term" value="F:protein kinase binding"/>
    <property type="evidence" value="ECO:0007669"/>
    <property type="project" value="TreeGrafter"/>
</dbReference>
<reference evidence="3 4" key="1">
    <citation type="submission" date="2018-06" db="EMBL/GenBank/DDBJ databases">
        <title>Whole genome sequencing of Candida tropicalis (genome annotated by CSBL at Korea University).</title>
        <authorList>
            <person name="Ahn J."/>
        </authorList>
    </citation>
    <scope>NUCLEOTIDE SEQUENCE [LARGE SCALE GENOMIC DNA]</scope>
    <source>
        <strain evidence="3 4">ATCC 20962</strain>
    </source>
</reference>
<protein>
    <recommendedName>
        <fullName evidence="2">AMP-activated protein kinase glycogen-binding domain-containing protein</fullName>
    </recommendedName>
</protein>
<dbReference type="GO" id="GO:0005634">
    <property type="term" value="C:nucleus"/>
    <property type="evidence" value="ECO:0007669"/>
    <property type="project" value="TreeGrafter"/>
</dbReference>
<accession>A0A367YD85</accession>
<evidence type="ECO:0000256" key="1">
    <source>
        <dbReference type="SAM" id="MobiDB-lite"/>
    </source>
</evidence>
<dbReference type="STRING" id="5486.A0A367YD85"/>
<feature type="region of interest" description="Disordered" evidence="1">
    <location>
        <begin position="439"/>
        <end position="506"/>
    </location>
</feature>
<comment type="caution">
    <text evidence="3">The sequence shown here is derived from an EMBL/GenBank/DDBJ whole genome shotgun (WGS) entry which is preliminary data.</text>
</comment>
<feature type="compositionally biased region" description="Basic residues" evidence="1">
    <location>
        <begin position="495"/>
        <end position="506"/>
    </location>
</feature>
<feature type="domain" description="AMP-activated protein kinase glycogen-binding" evidence="2">
    <location>
        <begin position="5"/>
        <end position="82"/>
    </location>
</feature>
<dbReference type="AlphaFoldDB" id="A0A367YD85"/>
<dbReference type="PANTHER" id="PTHR10343">
    <property type="entry name" value="5'-AMP-ACTIVATED PROTEIN KINASE , BETA SUBUNIT"/>
    <property type="match status" value="1"/>
</dbReference>
<dbReference type="Pfam" id="PF16561">
    <property type="entry name" value="AMPK1_CBM"/>
    <property type="match status" value="1"/>
</dbReference>
<feature type="compositionally biased region" description="Basic and acidic residues" evidence="1">
    <location>
        <begin position="261"/>
        <end position="274"/>
    </location>
</feature>
<dbReference type="EMBL" id="QLNQ01000024">
    <property type="protein sequence ID" value="RCK63559.1"/>
    <property type="molecule type" value="Genomic_DNA"/>
</dbReference>
<dbReference type="CDD" id="cd02859">
    <property type="entry name" value="E_set_AMPKbeta_like_N"/>
    <property type="match status" value="1"/>
</dbReference>
<feature type="compositionally biased region" description="Basic and acidic residues" evidence="1">
    <location>
        <begin position="371"/>
        <end position="381"/>
    </location>
</feature>
<feature type="compositionally biased region" description="Low complexity" evidence="1">
    <location>
        <begin position="466"/>
        <end position="486"/>
    </location>
</feature>
<dbReference type="Gene3D" id="2.60.40.10">
    <property type="entry name" value="Immunoglobulins"/>
    <property type="match status" value="1"/>
</dbReference>
<evidence type="ECO:0000313" key="4">
    <source>
        <dbReference type="Proteomes" id="UP000253472"/>
    </source>
</evidence>
<dbReference type="SUPFAM" id="SSF81296">
    <property type="entry name" value="E set domains"/>
    <property type="match status" value="1"/>
</dbReference>
<dbReference type="OrthoDB" id="5976022at2759"/>
<keyword evidence="4" id="KW-1185">Reference proteome</keyword>
<gene>
    <name evidence="3" type="ORF">Cantr_09568</name>
</gene>